<name>A0A834ZCV0_TETSI</name>
<evidence type="ECO:0000256" key="7">
    <source>
        <dbReference type="ARBA" id="ARBA00022741"/>
    </source>
</evidence>
<keyword evidence="6" id="KW-0548">Nucleotidyltransferase</keyword>
<dbReference type="GO" id="GO:0003919">
    <property type="term" value="F:FMN adenylyltransferase activity"/>
    <property type="evidence" value="ECO:0007669"/>
    <property type="project" value="UniProtKB-EC"/>
</dbReference>
<evidence type="ECO:0000256" key="6">
    <source>
        <dbReference type="ARBA" id="ARBA00022695"/>
    </source>
</evidence>
<gene>
    <name evidence="11" type="ORF">HHK36_009021</name>
</gene>
<feature type="domain" description="FAD synthetase" evidence="10">
    <location>
        <begin position="255"/>
        <end position="309"/>
    </location>
</feature>
<keyword evidence="5" id="KW-0808">Transferase</keyword>
<reference evidence="11 12" key="1">
    <citation type="submission" date="2020-04" db="EMBL/GenBank/DDBJ databases">
        <title>Plant Genome Project.</title>
        <authorList>
            <person name="Zhang R.-G."/>
        </authorList>
    </citation>
    <scope>NUCLEOTIDE SEQUENCE [LARGE SCALE GENOMIC DNA]</scope>
    <source>
        <strain evidence="11">YNK0</strain>
        <tissue evidence="11">Leaf</tissue>
    </source>
</reference>
<dbReference type="Pfam" id="PF06574">
    <property type="entry name" value="FAD_syn"/>
    <property type="match status" value="1"/>
</dbReference>
<dbReference type="GO" id="GO:0006747">
    <property type="term" value="P:FAD biosynthetic process"/>
    <property type="evidence" value="ECO:0007669"/>
    <property type="project" value="UniProtKB-UniPathway"/>
</dbReference>
<evidence type="ECO:0000256" key="4">
    <source>
        <dbReference type="ARBA" id="ARBA00022643"/>
    </source>
</evidence>
<accession>A0A834ZCV0</accession>
<dbReference type="EMBL" id="JABCRI010000006">
    <property type="protein sequence ID" value="KAF8404141.1"/>
    <property type="molecule type" value="Genomic_DNA"/>
</dbReference>
<dbReference type="GO" id="GO:0005524">
    <property type="term" value="F:ATP binding"/>
    <property type="evidence" value="ECO:0007669"/>
    <property type="project" value="UniProtKB-KW"/>
</dbReference>
<comment type="pathway">
    <text evidence="1">Cofactor biosynthesis; FAD biosynthesis; FAD from FMN: step 1/1.</text>
</comment>
<dbReference type="UniPathway" id="UPA00277">
    <property type="reaction ID" value="UER00407"/>
</dbReference>
<dbReference type="GO" id="GO:0009231">
    <property type="term" value="P:riboflavin biosynthetic process"/>
    <property type="evidence" value="ECO:0007669"/>
    <property type="project" value="InterPro"/>
</dbReference>
<dbReference type="SUPFAM" id="SSF52374">
    <property type="entry name" value="Nucleotidylyl transferase"/>
    <property type="match status" value="1"/>
</dbReference>
<keyword evidence="7" id="KW-0547">Nucleotide-binding</keyword>
<keyword evidence="8" id="KW-0274">FAD</keyword>
<evidence type="ECO:0000256" key="8">
    <source>
        <dbReference type="ARBA" id="ARBA00022827"/>
    </source>
</evidence>
<dbReference type="Gene3D" id="3.40.50.620">
    <property type="entry name" value="HUPs"/>
    <property type="match status" value="1"/>
</dbReference>
<sequence length="440" mass="49636">MYVGDVEEDKRREMRGVGGPLLCISDLLSDVGEGDGGDPSSSLSISISNPNDHLPHLDLCQLFQLLLMRIFCNSCYGTRGLDIFRLPAFVVSGRASYRRLYLSGIGFGIEDFSTLHRRPETRKLGRAILTTTKEHARPNNMYRALYLWCLETNTFVIGHGEAGISFWEMKQISRLSIQGEYNEETIPNFSELIESDIDLRHVAYLPTVRFAISFQIWGNLCDKRAPIVAKCDRKRVLSLWAPHCGNVAPDEFHVEFVEKLSKELGVCGVVAGENYRFGYKAAGDASELVRLREEYGLRAYIISSIMDKNQFSRNIGSGNSKERGQVSSTRVRGALAEGDMKYVSELLGRQHHLMLMMTDQGMKSSETRMSAPKCCLLNLPPREGLYENCSLFYGDKILVPCRTVIDTTHIHLESDDLCSWMNVPFRDCRLVGIEFGDSRI</sequence>
<dbReference type="InterPro" id="IPR014729">
    <property type="entry name" value="Rossmann-like_a/b/a_fold"/>
</dbReference>
<keyword evidence="9" id="KW-0067">ATP-binding</keyword>
<dbReference type="InterPro" id="IPR015864">
    <property type="entry name" value="FAD_synthase"/>
</dbReference>
<dbReference type="AlphaFoldDB" id="A0A834ZCV0"/>
<proteinExistence type="predicted"/>
<dbReference type="Proteomes" id="UP000655225">
    <property type="component" value="Unassembled WGS sequence"/>
</dbReference>
<organism evidence="11 12">
    <name type="scientific">Tetracentron sinense</name>
    <name type="common">Spur-leaf</name>
    <dbReference type="NCBI Taxonomy" id="13715"/>
    <lineage>
        <taxon>Eukaryota</taxon>
        <taxon>Viridiplantae</taxon>
        <taxon>Streptophyta</taxon>
        <taxon>Embryophyta</taxon>
        <taxon>Tracheophyta</taxon>
        <taxon>Spermatophyta</taxon>
        <taxon>Magnoliopsida</taxon>
        <taxon>Trochodendrales</taxon>
        <taxon>Trochodendraceae</taxon>
        <taxon>Tetracentron</taxon>
    </lineage>
</organism>
<evidence type="ECO:0000256" key="3">
    <source>
        <dbReference type="ARBA" id="ARBA00022630"/>
    </source>
</evidence>
<evidence type="ECO:0000256" key="9">
    <source>
        <dbReference type="ARBA" id="ARBA00022840"/>
    </source>
</evidence>
<evidence type="ECO:0000256" key="5">
    <source>
        <dbReference type="ARBA" id="ARBA00022679"/>
    </source>
</evidence>
<protein>
    <recommendedName>
        <fullName evidence="2">FAD synthase</fullName>
        <ecNumber evidence="2">2.7.7.2</ecNumber>
    </recommendedName>
</protein>
<comment type="caution">
    <text evidence="11">The sequence shown here is derived from an EMBL/GenBank/DDBJ whole genome shotgun (WGS) entry which is preliminary data.</text>
</comment>
<dbReference type="OrthoDB" id="414641at2759"/>
<evidence type="ECO:0000259" key="10">
    <source>
        <dbReference type="Pfam" id="PF06574"/>
    </source>
</evidence>
<evidence type="ECO:0000313" key="12">
    <source>
        <dbReference type="Proteomes" id="UP000655225"/>
    </source>
</evidence>
<keyword evidence="4" id="KW-0288">FMN</keyword>
<evidence type="ECO:0000256" key="1">
    <source>
        <dbReference type="ARBA" id="ARBA00004726"/>
    </source>
</evidence>
<evidence type="ECO:0000256" key="2">
    <source>
        <dbReference type="ARBA" id="ARBA00012393"/>
    </source>
</evidence>
<dbReference type="EC" id="2.7.7.2" evidence="2"/>
<keyword evidence="3" id="KW-0285">Flavoprotein</keyword>
<evidence type="ECO:0000313" key="11">
    <source>
        <dbReference type="EMBL" id="KAF8404141.1"/>
    </source>
</evidence>
<keyword evidence="12" id="KW-1185">Reference proteome</keyword>